<dbReference type="PROSITE" id="PS51192">
    <property type="entry name" value="HELICASE_ATP_BIND_1"/>
    <property type="match status" value="1"/>
</dbReference>
<keyword evidence="3 12" id="KW-0547">Nucleotide-binding</keyword>
<dbReference type="EMBL" id="CP097753">
    <property type="protein sequence ID" value="URJ28068.1"/>
    <property type="molecule type" value="Genomic_DNA"/>
</dbReference>
<evidence type="ECO:0000256" key="5">
    <source>
        <dbReference type="ARBA" id="ARBA00022806"/>
    </source>
</evidence>
<evidence type="ECO:0000256" key="3">
    <source>
        <dbReference type="ARBA" id="ARBA00022741"/>
    </source>
</evidence>
<evidence type="ECO:0000313" key="17">
    <source>
        <dbReference type="Proteomes" id="UP001056209"/>
    </source>
</evidence>
<dbReference type="PANTHER" id="PTHR47963:SF8">
    <property type="entry name" value="ATP-DEPENDENT RNA HELICASE DEAD"/>
    <property type="match status" value="1"/>
</dbReference>
<dbReference type="GO" id="GO:0005840">
    <property type="term" value="C:ribosome"/>
    <property type="evidence" value="ECO:0007669"/>
    <property type="project" value="TreeGrafter"/>
</dbReference>
<evidence type="ECO:0000256" key="10">
    <source>
        <dbReference type="ARBA" id="ARBA00074363"/>
    </source>
</evidence>
<evidence type="ECO:0000256" key="12">
    <source>
        <dbReference type="RuleBase" id="RU000492"/>
    </source>
</evidence>
<protein>
    <recommendedName>
        <fullName evidence="10">DEAD-box ATP-dependent RNA helicase RhpA</fullName>
        <ecNumber evidence="1">3.6.4.13</ecNumber>
    </recommendedName>
</protein>
<dbReference type="InterPro" id="IPR000629">
    <property type="entry name" value="RNA-helicase_DEAD-box_CS"/>
</dbReference>
<gene>
    <name evidence="16" type="ORF">M9393_02700</name>
</gene>
<evidence type="ECO:0000256" key="8">
    <source>
        <dbReference type="ARBA" id="ARBA00038437"/>
    </source>
</evidence>
<dbReference type="PROSITE" id="PS00039">
    <property type="entry name" value="DEAD_ATP_HELICASE"/>
    <property type="match status" value="1"/>
</dbReference>
<evidence type="ECO:0000256" key="11">
    <source>
        <dbReference type="PROSITE-ProRule" id="PRU00552"/>
    </source>
</evidence>
<sequence>MSKTADSFMDLGLNHHIIDVLHDIGYKKPLPIQTQCIPYLLAGYDVLGMAHTGSGKTAAFVLPLLHNIDINDSFSQALIVTPTRELAIQIGRVCSDFTRYMNKINIVTLYGGQSYDIQLRALDKRPHIIVSTPGRLIDHLNRGTADLSKLKTLVIDEADEMLRMGFIEDIERIIRNVPIKRQTALFSATFPMGIRRISYRFMNNPKEVYIHTNTNMCADIKQSYWLVRGIAKHEALMRFLETEDFEAAIVFVRTKCATVEISEILEKFGYNSAALNGDMNQAIRHQTLDRLRHGSLEILIATDVAARGLDVHRISLVINYDVPINSDAYIHRIGRTGRAGRIGKSLLFVEYKEYRLLRNIERKINLSITEVRHPTIKTLLACRLAKFVNKIESQLNTNNDLDIYRSLLSQIKPKQDLTIENLAAVLLKMAQGNRPLVLPPDPIIKSQSNYKIHTKNNHKNNYRIDNKALKARLKSKRISSENMNIYHISVGRNDGVKIRHIIGMLSSKIDNIRCYEIGSIKLFSFYSIIALNKGLSNNKILTQLSHARILNKPINVKLLGNTSLQDSMYHNQNFSENVYVSDKVI</sequence>
<dbReference type="InterPro" id="IPR005580">
    <property type="entry name" value="DbpA/CsdA_RNA-bd_dom"/>
</dbReference>
<evidence type="ECO:0000256" key="7">
    <source>
        <dbReference type="ARBA" id="ARBA00023016"/>
    </source>
</evidence>
<organism evidence="16 17">
    <name type="scientific">Candidatus Blochmannia vicinus</name>
    <name type="common">nom. nud.</name>
    <dbReference type="NCBI Taxonomy" id="251540"/>
    <lineage>
        <taxon>Bacteria</taxon>
        <taxon>Pseudomonadati</taxon>
        <taxon>Pseudomonadota</taxon>
        <taxon>Gammaproteobacteria</taxon>
        <taxon>Enterobacterales</taxon>
        <taxon>Enterobacteriaceae</taxon>
        <taxon>ant endosymbionts</taxon>
        <taxon>Candidatus Blochmanniella</taxon>
    </lineage>
</organism>
<accession>A0A9Q8TVL2</accession>
<name>A0A9Q8TVL2_9ENTR</name>
<dbReference type="InterPro" id="IPR057325">
    <property type="entry name" value="DeaD_dimer"/>
</dbReference>
<dbReference type="GO" id="GO:0003724">
    <property type="term" value="F:RNA helicase activity"/>
    <property type="evidence" value="ECO:0007669"/>
    <property type="project" value="UniProtKB-EC"/>
</dbReference>
<evidence type="ECO:0000256" key="4">
    <source>
        <dbReference type="ARBA" id="ARBA00022801"/>
    </source>
</evidence>
<evidence type="ECO:0000259" key="15">
    <source>
        <dbReference type="PROSITE" id="PS51195"/>
    </source>
</evidence>
<dbReference type="AlphaFoldDB" id="A0A9Q8TVL2"/>
<dbReference type="SMART" id="SM00490">
    <property type="entry name" value="HELICc"/>
    <property type="match status" value="1"/>
</dbReference>
<dbReference type="SUPFAM" id="SSF52540">
    <property type="entry name" value="P-loop containing nucleoside triphosphate hydrolases"/>
    <property type="match status" value="1"/>
</dbReference>
<dbReference type="InterPro" id="IPR014014">
    <property type="entry name" value="RNA_helicase_DEAD_Q_motif"/>
</dbReference>
<comment type="similarity">
    <text evidence="8 12">Belongs to the DEAD box helicase family.</text>
</comment>
<keyword evidence="5 12" id="KW-0347">Helicase</keyword>
<keyword evidence="7" id="KW-0346">Stress response</keyword>
<reference evidence="16" key="1">
    <citation type="submission" date="2022-05" db="EMBL/GenBank/DDBJ databases">
        <title>Impact of host demography and evolutionary history on endosymbiont molecular evolution: a test in carpenter ants (Genus Camponotus) and their Blochmannia endosymbionts.</title>
        <authorList>
            <person name="Manthey J.D."/>
            <person name="Giron J.C."/>
            <person name="Hruska J.P."/>
        </authorList>
    </citation>
    <scope>NUCLEOTIDE SEQUENCE</scope>
    <source>
        <strain evidence="16">C-039</strain>
    </source>
</reference>
<dbReference type="GO" id="GO:0005524">
    <property type="term" value="F:ATP binding"/>
    <property type="evidence" value="ECO:0007669"/>
    <property type="project" value="UniProtKB-KW"/>
</dbReference>
<dbReference type="InterPro" id="IPR012677">
    <property type="entry name" value="Nucleotide-bd_a/b_plait_sf"/>
</dbReference>
<dbReference type="RefSeq" id="WP_250248471.1">
    <property type="nucleotide sequence ID" value="NZ_CP097753.1"/>
</dbReference>
<keyword evidence="4 12" id="KW-0378">Hydrolase</keyword>
<evidence type="ECO:0000313" key="16">
    <source>
        <dbReference type="EMBL" id="URJ28068.1"/>
    </source>
</evidence>
<dbReference type="Proteomes" id="UP001056209">
    <property type="component" value="Chromosome"/>
</dbReference>
<dbReference type="FunFam" id="3.40.50.300:FF:000374">
    <property type="entry name" value="ATP-dependent RNA helicase DeaD"/>
    <property type="match status" value="1"/>
</dbReference>
<dbReference type="GO" id="GO:0033592">
    <property type="term" value="F:RNA strand annealing activity"/>
    <property type="evidence" value="ECO:0007669"/>
    <property type="project" value="TreeGrafter"/>
</dbReference>
<comment type="catalytic activity">
    <reaction evidence="9">
        <text>ATP + H2O = ADP + phosphate + H(+)</text>
        <dbReference type="Rhea" id="RHEA:13065"/>
        <dbReference type="ChEBI" id="CHEBI:15377"/>
        <dbReference type="ChEBI" id="CHEBI:15378"/>
        <dbReference type="ChEBI" id="CHEBI:30616"/>
        <dbReference type="ChEBI" id="CHEBI:43474"/>
        <dbReference type="ChEBI" id="CHEBI:456216"/>
        <dbReference type="EC" id="3.6.4.13"/>
    </reaction>
</comment>
<dbReference type="InterPro" id="IPR050547">
    <property type="entry name" value="DEAD_box_RNA_helicases"/>
</dbReference>
<dbReference type="InterPro" id="IPR027417">
    <property type="entry name" value="P-loop_NTPase"/>
</dbReference>
<evidence type="ECO:0000256" key="1">
    <source>
        <dbReference type="ARBA" id="ARBA00012552"/>
    </source>
</evidence>
<dbReference type="InterPro" id="IPR011545">
    <property type="entry name" value="DEAD/DEAH_box_helicase_dom"/>
</dbReference>
<dbReference type="GO" id="GO:0042255">
    <property type="term" value="P:ribosome assembly"/>
    <property type="evidence" value="ECO:0007669"/>
    <property type="project" value="UniProtKB-ARBA"/>
</dbReference>
<dbReference type="GO" id="GO:0005829">
    <property type="term" value="C:cytosol"/>
    <property type="evidence" value="ECO:0007669"/>
    <property type="project" value="TreeGrafter"/>
</dbReference>
<evidence type="ECO:0000256" key="2">
    <source>
        <dbReference type="ARBA" id="ARBA00022490"/>
    </source>
</evidence>
<feature type="domain" description="Helicase ATP-binding" evidence="13">
    <location>
        <begin position="37"/>
        <end position="208"/>
    </location>
</feature>
<dbReference type="GO" id="GO:0016787">
    <property type="term" value="F:hydrolase activity"/>
    <property type="evidence" value="ECO:0007669"/>
    <property type="project" value="UniProtKB-KW"/>
</dbReference>
<dbReference type="SMART" id="SM00487">
    <property type="entry name" value="DEXDc"/>
    <property type="match status" value="1"/>
</dbReference>
<dbReference type="Pfam" id="PF00271">
    <property type="entry name" value="Helicase_C"/>
    <property type="match status" value="1"/>
</dbReference>
<dbReference type="PANTHER" id="PTHR47963">
    <property type="entry name" value="DEAD-BOX ATP-DEPENDENT RNA HELICASE 47, MITOCHONDRIAL"/>
    <property type="match status" value="1"/>
</dbReference>
<dbReference type="Pfam" id="PF03880">
    <property type="entry name" value="DbpA"/>
    <property type="match status" value="1"/>
</dbReference>
<dbReference type="PROSITE" id="PS51195">
    <property type="entry name" value="Q_MOTIF"/>
    <property type="match status" value="1"/>
</dbReference>
<dbReference type="InterPro" id="IPR001650">
    <property type="entry name" value="Helicase_C-like"/>
</dbReference>
<dbReference type="Gene3D" id="3.30.70.330">
    <property type="match status" value="1"/>
</dbReference>
<dbReference type="GO" id="GO:0009409">
    <property type="term" value="P:response to cold"/>
    <property type="evidence" value="ECO:0007669"/>
    <property type="project" value="TreeGrafter"/>
</dbReference>
<dbReference type="CDD" id="cd18787">
    <property type="entry name" value="SF2_C_DEAD"/>
    <property type="match status" value="1"/>
</dbReference>
<dbReference type="Gene3D" id="3.40.50.300">
    <property type="entry name" value="P-loop containing nucleotide triphosphate hydrolases"/>
    <property type="match status" value="2"/>
</dbReference>
<keyword evidence="6 12" id="KW-0067">ATP-binding</keyword>
<dbReference type="EC" id="3.6.4.13" evidence="1"/>
<evidence type="ECO:0000256" key="9">
    <source>
        <dbReference type="ARBA" id="ARBA00047984"/>
    </source>
</evidence>
<keyword evidence="2" id="KW-0963">Cytoplasm</keyword>
<feature type="short sequence motif" description="Q motif" evidence="11">
    <location>
        <begin position="6"/>
        <end position="34"/>
    </location>
</feature>
<dbReference type="InterPro" id="IPR014001">
    <property type="entry name" value="Helicase_ATP-bd"/>
</dbReference>
<dbReference type="PROSITE" id="PS51194">
    <property type="entry name" value="HELICASE_CTER"/>
    <property type="match status" value="1"/>
</dbReference>
<dbReference type="Pfam" id="PF00270">
    <property type="entry name" value="DEAD"/>
    <property type="match status" value="1"/>
</dbReference>
<dbReference type="CDD" id="cd00268">
    <property type="entry name" value="DEADc"/>
    <property type="match status" value="1"/>
</dbReference>
<evidence type="ECO:0000256" key="6">
    <source>
        <dbReference type="ARBA" id="ARBA00022840"/>
    </source>
</evidence>
<evidence type="ECO:0000259" key="13">
    <source>
        <dbReference type="PROSITE" id="PS51192"/>
    </source>
</evidence>
<evidence type="ECO:0000259" key="14">
    <source>
        <dbReference type="PROSITE" id="PS51194"/>
    </source>
</evidence>
<dbReference type="InterPro" id="IPR044742">
    <property type="entry name" value="DEAD/DEAH_RhlB"/>
</dbReference>
<feature type="domain" description="DEAD-box RNA helicase Q" evidence="15">
    <location>
        <begin position="6"/>
        <end position="34"/>
    </location>
</feature>
<dbReference type="FunFam" id="3.40.50.300:FF:000108">
    <property type="entry name" value="ATP-dependent RNA helicase RhlE"/>
    <property type="match status" value="1"/>
</dbReference>
<proteinExistence type="inferred from homology"/>
<feature type="domain" description="Helicase C-terminal" evidence="14">
    <location>
        <begin position="232"/>
        <end position="380"/>
    </location>
</feature>
<dbReference type="Pfam" id="PF25399">
    <property type="entry name" value="DeaD_dimer"/>
    <property type="match status" value="1"/>
</dbReference>